<evidence type="ECO:0000313" key="1">
    <source>
        <dbReference type="Proteomes" id="UP000887576"/>
    </source>
</evidence>
<protein>
    <submittedName>
        <fullName evidence="2">Uncharacterized protein</fullName>
    </submittedName>
</protein>
<dbReference type="Proteomes" id="UP000887576">
    <property type="component" value="Unplaced"/>
</dbReference>
<accession>A0AC34R0S3</accession>
<reference evidence="2" key="1">
    <citation type="submission" date="2022-11" db="UniProtKB">
        <authorList>
            <consortium name="WormBaseParasite"/>
        </authorList>
    </citation>
    <scope>IDENTIFICATION</scope>
</reference>
<organism evidence="1 2">
    <name type="scientific">Panagrolaimus sp. JU765</name>
    <dbReference type="NCBI Taxonomy" id="591449"/>
    <lineage>
        <taxon>Eukaryota</taxon>
        <taxon>Metazoa</taxon>
        <taxon>Ecdysozoa</taxon>
        <taxon>Nematoda</taxon>
        <taxon>Chromadorea</taxon>
        <taxon>Rhabditida</taxon>
        <taxon>Tylenchina</taxon>
        <taxon>Panagrolaimomorpha</taxon>
        <taxon>Panagrolaimoidea</taxon>
        <taxon>Panagrolaimidae</taxon>
        <taxon>Panagrolaimus</taxon>
    </lineage>
</organism>
<evidence type="ECO:0000313" key="2">
    <source>
        <dbReference type="WBParaSite" id="JU765_v2.g2343.t1"/>
    </source>
</evidence>
<sequence length="465" mass="51963">MFCGWLFLILPLFCSAASIKPSIYIPKKVDEKPRNTPIDFDGQKWKFKLTNVAQLSAYFISKSPAAVSFDLFVPDPSKLTQHTNIILAFLDGPKLIIRLVPKHGTGEGFAIYDELLKSAYLICNQLLVSITLFQNGSVYFQADTSEMINMKLIVPFLDIANAELASGFTLTGTNIADFLEILFKPGNIGFDKNLDPKQPVADAFVGSIGFYVVVVIGVLIVLGLISGFIGWSIWRKRKMEKAKLLVDDKKTPNNDGKKASDVQSTEKKETNDKKAMIPKTDAEKKSKNEQKNEDKKPAKEKASQEKLKENKSKNGKEERIRVVNELAAPDERTESKMSTNRQKKSWTERKPVNEMMKTSGEISSTQVPTLDQTQEQFSAEKPKAGGKVGLKQRFRGENGPPPPRTESQRSKKKPKKKPTEKQESKKSSDETLDETDDDDTLKGVKSLEKNPNIPDTVDDAEANEK</sequence>
<name>A0AC34R0S3_9BILA</name>
<dbReference type="WBParaSite" id="JU765_v2.g2343.t1">
    <property type="protein sequence ID" value="JU765_v2.g2343.t1"/>
    <property type="gene ID" value="JU765_v2.g2343"/>
</dbReference>
<proteinExistence type="predicted"/>